<dbReference type="EMBL" id="JAEKNQ010000036">
    <property type="protein sequence ID" value="MBJ7603472.1"/>
    <property type="molecule type" value="Genomic_DNA"/>
</dbReference>
<organism evidence="1 2">
    <name type="scientific">Candidatus Dormiibacter inghamiae</name>
    <dbReference type="NCBI Taxonomy" id="3127013"/>
    <lineage>
        <taxon>Bacteria</taxon>
        <taxon>Bacillati</taxon>
        <taxon>Candidatus Dormiibacterota</taxon>
        <taxon>Candidatus Dormibacteria</taxon>
        <taxon>Candidatus Dormibacterales</taxon>
        <taxon>Candidatus Dormibacteraceae</taxon>
        <taxon>Candidatus Dormiibacter</taxon>
    </lineage>
</organism>
<accession>A0A934NHG5</accession>
<dbReference type="Proteomes" id="UP000620075">
    <property type="component" value="Unassembled WGS sequence"/>
</dbReference>
<comment type="caution">
    <text evidence="1">The sequence shown here is derived from an EMBL/GenBank/DDBJ whole genome shotgun (WGS) entry which is preliminary data.</text>
</comment>
<evidence type="ECO:0000313" key="1">
    <source>
        <dbReference type="EMBL" id="MBJ7603472.1"/>
    </source>
</evidence>
<gene>
    <name evidence="1" type="ORF">JF888_09840</name>
</gene>
<dbReference type="PANTHER" id="PTHR43019:SF23">
    <property type="entry name" value="PROTEASE DO-LIKE 5, CHLOROPLASTIC"/>
    <property type="match status" value="1"/>
</dbReference>
<dbReference type="Pfam" id="PF13365">
    <property type="entry name" value="Trypsin_2"/>
    <property type="match status" value="1"/>
</dbReference>
<dbReference type="InterPro" id="IPR043504">
    <property type="entry name" value="Peptidase_S1_PA_chymotrypsin"/>
</dbReference>
<dbReference type="Gene3D" id="2.40.10.10">
    <property type="entry name" value="Trypsin-like serine proteases"/>
    <property type="match status" value="1"/>
</dbReference>
<dbReference type="AlphaFoldDB" id="A0A934NHG5"/>
<dbReference type="SUPFAM" id="SSF50494">
    <property type="entry name" value="Trypsin-like serine proteases"/>
    <property type="match status" value="1"/>
</dbReference>
<evidence type="ECO:0000313" key="2">
    <source>
        <dbReference type="Proteomes" id="UP000620075"/>
    </source>
</evidence>
<dbReference type="InterPro" id="IPR009003">
    <property type="entry name" value="Peptidase_S1_PA"/>
</dbReference>
<name>A0A934NHG5_9BACT</name>
<reference evidence="1 2" key="1">
    <citation type="submission" date="2020-10" db="EMBL/GenBank/DDBJ databases">
        <title>Ca. Dormibacterota MAGs.</title>
        <authorList>
            <person name="Montgomery K."/>
        </authorList>
    </citation>
    <scope>NUCLEOTIDE SEQUENCE [LARGE SCALE GENOMIC DNA]</scope>
    <source>
        <strain evidence="1">SC8811_S16_3</strain>
    </source>
</reference>
<dbReference type="PANTHER" id="PTHR43019">
    <property type="entry name" value="SERINE ENDOPROTEASE DEGS"/>
    <property type="match status" value="1"/>
</dbReference>
<sequence>MSVQASTMKQAPGAAGRARVTRALLALFVLGLAAACGGSNQSGPKDLSATRLFAQSSPAVMQIYSQFSGPVTVPDTYISPAAKAVLVGKLQALVDAGQLDANNTAAVNTAAYTELTAHFFDYVTPDPNPANVSQFAEQTGFLGSGFVISPDGILLTNAHVAAPGDDELKPALINQALDQLATDVAATVGSSSSIPENIKAAFFKQVLTWALKYAQIGKINSKILTFSNGKQLSPSSGIVADVVTNGTPVPGKDVAVLKMEGQHDVPTLPLGDDSSLQTGERLYVIGYPGAVLLNPALKADQPVDPTLTTGSVSGRKQLEGGWSAIQTDAATTHGNSGGPVLNSKGEVVGLLTFGSIDPTTGQEVQGLNFAVPTGVAKEFLSKSGTSAKSSPTTNDLQKGFDEYDQKHYKLADKWFTQADNLYPNNSLIQDWKRKAENEVSAGHDQTPFYYCWLNTCPK</sequence>
<dbReference type="Gene3D" id="2.40.10.120">
    <property type="match status" value="1"/>
</dbReference>
<proteinExistence type="predicted"/>
<dbReference type="RefSeq" id="WP_338179540.1">
    <property type="nucleotide sequence ID" value="NZ_JAEKNQ010000036.1"/>
</dbReference>
<protein>
    <submittedName>
        <fullName evidence="1">Trypsin-like peptidase domain-containing protein</fullName>
    </submittedName>
</protein>